<dbReference type="InterPro" id="IPR036291">
    <property type="entry name" value="NAD(P)-bd_dom_sf"/>
</dbReference>
<dbReference type="PANTHER" id="PTHR43491">
    <property type="entry name" value="UDP-N-ACETYL-D-MANNOSAMINE DEHYDROGENASE"/>
    <property type="match status" value="1"/>
</dbReference>
<dbReference type="SUPFAM" id="SSF51735">
    <property type="entry name" value="NAD(P)-binding Rossmann-fold domains"/>
    <property type="match status" value="1"/>
</dbReference>
<dbReference type="InterPro" id="IPR028359">
    <property type="entry name" value="UDP_ManNAc/GlcNAc_DH"/>
</dbReference>
<proteinExistence type="inferred from homology"/>
<accession>A0AAD5S0Y8</accession>
<dbReference type="GO" id="GO:0051287">
    <property type="term" value="F:NAD binding"/>
    <property type="evidence" value="ECO:0007669"/>
    <property type="project" value="InterPro"/>
</dbReference>
<organism evidence="6 7">
    <name type="scientific">Zalerion maritima</name>
    <dbReference type="NCBI Taxonomy" id="339359"/>
    <lineage>
        <taxon>Eukaryota</taxon>
        <taxon>Fungi</taxon>
        <taxon>Dikarya</taxon>
        <taxon>Ascomycota</taxon>
        <taxon>Pezizomycotina</taxon>
        <taxon>Sordariomycetes</taxon>
        <taxon>Lulworthiomycetidae</taxon>
        <taxon>Lulworthiales</taxon>
        <taxon>Lulworthiaceae</taxon>
        <taxon>Zalerion</taxon>
    </lineage>
</organism>
<dbReference type="GO" id="GO:0000271">
    <property type="term" value="P:polysaccharide biosynthetic process"/>
    <property type="evidence" value="ECO:0007669"/>
    <property type="project" value="InterPro"/>
</dbReference>
<dbReference type="SUPFAM" id="SSF52413">
    <property type="entry name" value="UDP-glucose/GDP-mannose dehydrogenase C-terminal domain"/>
    <property type="match status" value="1"/>
</dbReference>
<evidence type="ECO:0000256" key="3">
    <source>
        <dbReference type="SAM" id="MobiDB-lite"/>
    </source>
</evidence>
<dbReference type="PANTHER" id="PTHR43491:SF2">
    <property type="entry name" value="UDP-N-ACETYL-D-MANNOSAMINE DEHYDROGENASE"/>
    <property type="match status" value="1"/>
</dbReference>
<comment type="similarity">
    <text evidence="1 2">Belongs to the UDP-glucose/GDP-mannose dehydrogenase family.</text>
</comment>
<evidence type="ECO:0000259" key="4">
    <source>
        <dbReference type="Pfam" id="PF00984"/>
    </source>
</evidence>
<reference evidence="6" key="1">
    <citation type="submission" date="2022-07" db="EMBL/GenBank/DDBJ databases">
        <title>Draft genome sequence of Zalerion maritima ATCC 34329, a (micro)plastics degrading marine fungus.</title>
        <authorList>
            <person name="Paco A."/>
            <person name="Goncalves M.F.M."/>
            <person name="Rocha-Santos T.A.P."/>
            <person name="Alves A."/>
        </authorList>
    </citation>
    <scope>NUCLEOTIDE SEQUENCE</scope>
    <source>
        <strain evidence="6">ATCC 34329</strain>
    </source>
</reference>
<gene>
    <name evidence="6" type="ORF">MKZ38_003155</name>
</gene>
<evidence type="ECO:0000256" key="1">
    <source>
        <dbReference type="ARBA" id="ARBA00006601"/>
    </source>
</evidence>
<feature type="region of interest" description="Disordered" evidence="3">
    <location>
        <begin position="1"/>
        <end position="21"/>
    </location>
</feature>
<dbReference type="InterPro" id="IPR014026">
    <property type="entry name" value="UDP-Glc/GDP-Man_DH_dimer"/>
</dbReference>
<evidence type="ECO:0000259" key="5">
    <source>
        <dbReference type="Pfam" id="PF03721"/>
    </source>
</evidence>
<dbReference type="Pfam" id="PF03721">
    <property type="entry name" value="UDPG_MGDP_dh_N"/>
    <property type="match status" value="1"/>
</dbReference>
<dbReference type="NCBIfam" id="TIGR03026">
    <property type="entry name" value="NDP-sugDHase"/>
    <property type="match status" value="1"/>
</dbReference>
<dbReference type="PIRSF" id="PIRSF000124">
    <property type="entry name" value="UDPglc_GDPman_dh"/>
    <property type="match status" value="1"/>
</dbReference>
<dbReference type="PIRSF" id="PIRSF500136">
    <property type="entry name" value="UDP_ManNAc_DH"/>
    <property type="match status" value="1"/>
</dbReference>
<dbReference type="Proteomes" id="UP001201980">
    <property type="component" value="Unassembled WGS sequence"/>
</dbReference>
<sequence length="470" mass="50557">MATTLATHQATEKVPPPKAAPSNCEPSIVAVIGAGYVGLQLALEFGSHYEVLAFDISLSRIKELGSKFKSHPRITPTSDPKRLTKATHFLISVPTLVLPDKNIDTSALAGAITAVARYSKPGCTVVVESSVSVGMTRALLSPLIHSHSLKGGMSPELINAPSKRVDPGRTSPAYTEIPKIISGLDDIAPGSLESISQLYSKVFPLLVPVSSPEVAEMTKLYENCQRMVGIAYANELADACHELNICPYEVSQAAATKPFGYMPFTPSLGVGGHCIPVNPYYLFASMSQSNSSCDDKNEKADHDLGGPAAKGLSFPILRLATDRMRQRPAAIGDRLMASVMKSPEWRSAALSRGVGSGSGSGNLKPRVLVVGIAFKAGQGVLSNSPGLLLMNHLHCQWYADLRFADPLVKQEAVPGGFKKLDESREWNRKHLSSSFDIIVVAMKQLGLDFSVLDQVKKLRGNKTWVQYCCQ</sequence>
<protein>
    <submittedName>
        <fullName evidence="6">Nucleotide sugar dehydrogenase</fullName>
    </submittedName>
</protein>
<dbReference type="AlphaFoldDB" id="A0AAD5S0Y8"/>
<dbReference type="GO" id="GO:0016628">
    <property type="term" value="F:oxidoreductase activity, acting on the CH-CH group of donors, NAD or NADP as acceptor"/>
    <property type="evidence" value="ECO:0007669"/>
    <property type="project" value="InterPro"/>
</dbReference>
<feature type="domain" description="UDP-glucose/GDP-mannose dehydrogenase dimerisation" evidence="4">
    <location>
        <begin position="214"/>
        <end position="289"/>
    </location>
</feature>
<dbReference type="InterPro" id="IPR017476">
    <property type="entry name" value="UDP-Glc/GDP-Man"/>
</dbReference>
<dbReference type="InterPro" id="IPR008927">
    <property type="entry name" value="6-PGluconate_DH-like_C_sf"/>
</dbReference>
<dbReference type="InterPro" id="IPR036220">
    <property type="entry name" value="UDP-Glc/GDP-Man_DH_C_sf"/>
</dbReference>
<keyword evidence="7" id="KW-1185">Reference proteome</keyword>
<dbReference type="Pfam" id="PF00984">
    <property type="entry name" value="UDPG_MGDP_dh"/>
    <property type="match status" value="1"/>
</dbReference>
<comment type="caution">
    <text evidence="6">The sequence shown here is derived from an EMBL/GenBank/DDBJ whole genome shotgun (WGS) entry which is preliminary data.</text>
</comment>
<evidence type="ECO:0000313" key="6">
    <source>
        <dbReference type="EMBL" id="KAJ2907299.1"/>
    </source>
</evidence>
<dbReference type="Gene3D" id="3.40.50.720">
    <property type="entry name" value="NAD(P)-binding Rossmann-like Domain"/>
    <property type="match status" value="2"/>
</dbReference>
<name>A0AAD5S0Y8_9PEZI</name>
<dbReference type="SUPFAM" id="SSF48179">
    <property type="entry name" value="6-phosphogluconate dehydrogenase C-terminal domain-like"/>
    <property type="match status" value="1"/>
</dbReference>
<evidence type="ECO:0000256" key="2">
    <source>
        <dbReference type="PIRNR" id="PIRNR000124"/>
    </source>
</evidence>
<evidence type="ECO:0000313" key="7">
    <source>
        <dbReference type="Proteomes" id="UP001201980"/>
    </source>
</evidence>
<feature type="domain" description="UDP-glucose/GDP-mannose dehydrogenase N-terminal" evidence="5">
    <location>
        <begin position="81"/>
        <end position="186"/>
    </location>
</feature>
<dbReference type="InterPro" id="IPR001732">
    <property type="entry name" value="UDP-Glc/GDP-Man_DH_N"/>
</dbReference>
<dbReference type="GO" id="GO:0016616">
    <property type="term" value="F:oxidoreductase activity, acting on the CH-OH group of donors, NAD or NADP as acceptor"/>
    <property type="evidence" value="ECO:0007669"/>
    <property type="project" value="InterPro"/>
</dbReference>
<dbReference type="EMBL" id="JAKWBI020000001">
    <property type="protein sequence ID" value="KAJ2907299.1"/>
    <property type="molecule type" value="Genomic_DNA"/>
</dbReference>